<dbReference type="OrthoDB" id="7356072at2"/>
<dbReference type="PANTHER" id="PTHR34205">
    <property type="entry name" value="TRANSMEMBRANE PROTEIN"/>
    <property type="match status" value="1"/>
</dbReference>
<evidence type="ECO:0000313" key="2">
    <source>
        <dbReference type="EMBL" id="QCZ94727.1"/>
    </source>
</evidence>
<reference evidence="2 3" key="1">
    <citation type="submission" date="2019-04" db="EMBL/GenBank/DDBJ databases">
        <title>Salinimonas iocasae sp. nov., a halophilic bacterium isolated from the outer tube casing of tubeworms in Okinawa Trough.</title>
        <authorList>
            <person name="Zhang H."/>
            <person name="Wang H."/>
            <person name="Li C."/>
        </authorList>
    </citation>
    <scope>NUCLEOTIDE SEQUENCE [LARGE SCALE GENOMIC DNA]</scope>
    <source>
        <strain evidence="2 3">KX18D6</strain>
    </source>
</reference>
<dbReference type="EMBL" id="CP039852">
    <property type="protein sequence ID" value="QCZ94727.1"/>
    <property type="molecule type" value="Genomic_DNA"/>
</dbReference>
<evidence type="ECO:0000256" key="1">
    <source>
        <dbReference type="SAM" id="Phobius"/>
    </source>
</evidence>
<accession>A0A5B7YGG3</accession>
<dbReference type="PANTHER" id="PTHR34205:SF2">
    <property type="entry name" value="DUF962 DOMAIN-CONTAINING PROTEIN"/>
    <property type="match status" value="1"/>
</dbReference>
<dbReference type="Pfam" id="PF06127">
    <property type="entry name" value="Mpo1-like"/>
    <property type="match status" value="1"/>
</dbReference>
<gene>
    <name evidence="2" type="ORF">FBQ74_15185</name>
</gene>
<dbReference type="RefSeq" id="WP_139757463.1">
    <property type="nucleotide sequence ID" value="NZ_CP039852.1"/>
</dbReference>
<dbReference type="Proteomes" id="UP000304912">
    <property type="component" value="Chromosome"/>
</dbReference>
<dbReference type="KEGG" id="salk:FBQ74_15185"/>
<keyword evidence="1" id="KW-0812">Transmembrane</keyword>
<dbReference type="InterPro" id="IPR009305">
    <property type="entry name" value="Mpo1-like"/>
</dbReference>
<sequence length="119" mass="14119">MSEHKEYQHFKDFYPYYLSEHQDATCRLLHFVGSWIVLAVIALAILTTQWWYLLLLPVIGYGFAWVGHFFYEKNRPATFSYPFYSLMGDWVMFKDILTGRVSLKGRAHDDLNTSHSHKH</sequence>
<dbReference type="AlphaFoldDB" id="A0A5B7YGG3"/>
<feature type="transmembrane region" description="Helical" evidence="1">
    <location>
        <begin position="28"/>
        <end position="46"/>
    </location>
</feature>
<name>A0A5B7YGG3_9ALTE</name>
<proteinExistence type="predicted"/>
<feature type="transmembrane region" description="Helical" evidence="1">
    <location>
        <begin position="52"/>
        <end position="71"/>
    </location>
</feature>
<keyword evidence="1" id="KW-1133">Transmembrane helix</keyword>
<organism evidence="2 3">
    <name type="scientific">Salinimonas iocasae</name>
    <dbReference type="NCBI Taxonomy" id="2572577"/>
    <lineage>
        <taxon>Bacteria</taxon>
        <taxon>Pseudomonadati</taxon>
        <taxon>Pseudomonadota</taxon>
        <taxon>Gammaproteobacteria</taxon>
        <taxon>Alteromonadales</taxon>
        <taxon>Alteromonadaceae</taxon>
        <taxon>Alteromonas/Salinimonas group</taxon>
        <taxon>Salinimonas</taxon>
    </lineage>
</organism>
<evidence type="ECO:0000313" key="3">
    <source>
        <dbReference type="Proteomes" id="UP000304912"/>
    </source>
</evidence>
<keyword evidence="3" id="KW-1185">Reference proteome</keyword>
<protein>
    <submittedName>
        <fullName evidence="2">DUF962 domain-containing protein</fullName>
    </submittedName>
</protein>
<keyword evidence="1" id="KW-0472">Membrane</keyword>